<dbReference type="Proteomes" id="UP000595691">
    <property type="component" value="Chromosome"/>
</dbReference>
<evidence type="ECO:0000256" key="1">
    <source>
        <dbReference type="SAM" id="Phobius"/>
    </source>
</evidence>
<keyword evidence="1" id="KW-0472">Membrane</keyword>
<keyword evidence="1" id="KW-0812">Transmembrane</keyword>
<organism evidence="3 4">
    <name type="scientific">Heyndrickxia vini</name>
    <dbReference type="NCBI Taxonomy" id="1476025"/>
    <lineage>
        <taxon>Bacteria</taxon>
        <taxon>Bacillati</taxon>
        <taxon>Bacillota</taxon>
        <taxon>Bacilli</taxon>
        <taxon>Bacillales</taxon>
        <taxon>Bacillaceae</taxon>
        <taxon>Heyndrickxia</taxon>
    </lineage>
</organism>
<gene>
    <name evidence="3" type="ORF">I5776_05745</name>
</gene>
<feature type="domain" description="TadE-like" evidence="2">
    <location>
        <begin position="11"/>
        <end position="52"/>
    </location>
</feature>
<name>A0ABX7E5B4_9BACI</name>
<dbReference type="InterPro" id="IPR012495">
    <property type="entry name" value="TadE-like_dom"/>
</dbReference>
<keyword evidence="4" id="KW-1185">Reference proteome</keyword>
<evidence type="ECO:0000259" key="2">
    <source>
        <dbReference type="Pfam" id="PF07811"/>
    </source>
</evidence>
<evidence type="ECO:0000313" key="3">
    <source>
        <dbReference type="EMBL" id="QQZ10435.1"/>
    </source>
</evidence>
<feature type="transmembrane region" description="Helical" evidence="1">
    <location>
        <begin position="12"/>
        <end position="35"/>
    </location>
</feature>
<dbReference type="RefSeq" id="WP_202779379.1">
    <property type="nucleotide sequence ID" value="NZ_CP065425.1"/>
</dbReference>
<accession>A0ABX7E5B4</accession>
<protein>
    <submittedName>
        <fullName evidence="3">Pilus assembly protein</fullName>
    </submittedName>
</protein>
<dbReference type="Pfam" id="PF07811">
    <property type="entry name" value="TadE"/>
    <property type="match status" value="1"/>
</dbReference>
<proteinExistence type="predicted"/>
<dbReference type="EMBL" id="CP065425">
    <property type="protein sequence ID" value="QQZ10435.1"/>
    <property type="molecule type" value="Genomic_DNA"/>
</dbReference>
<reference evidence="3 4" key="1">
    <citation type="submission" date="2020-11" db="EMBL/GenBank/DDBJ databases">
        <title>Taxonomic evaluation of the Bacillus sporothermodurans group of bacteria based on whole genome sequences.</title>
        <authorList>
            <person name="Fiedler G."/>
            <person name="Herbstmann A.-D."/>
            <person name="Doll E."/>
            <person name="Wenning M."/>
            <person name="Brinks E."/>
            <person name="Kabisch J."/>
            <person name="Breitenwieser F."/>
            <person name="Lappann M."/>
            <person name="Boehnlein C."/>
            <person name="Franz C."/>
        </authorList>
    </citation>
    <scope>NUCLEOTIDE SEQUENCE [LARGE SCALE GENOMIC DNA]</scope>
    <source>
        <strain evidence="3 4">JCM 19841</strain>
    </source>
</reference>
<sequence length="187" mass="20972">MLKKFRKDDDGSLTLEAAMVMPIFLLFVVFLATIIRISVADLALRNAVNNTAEILATHAYPAYLAEKAAKSKIDDTIKNYTQDQFDLEQATKLAKGVLEKFNINLMDYVSSISGAILTPVVKENFKESNKDQLFKENSLEIKVEPPSTLENSYIGIIGTYRVSITAPFVNKKITLQKKAYERLWTGS</sequence>
<keyword evidence="1" id="KW-1133">Transmembrane helix</keyword>
<evidence type="ECO:0000313" key="4">
    <source>
        <dbReference type="Proteomes" id="UP000595691"/>
    </source>
</evidence>